<dbReference type="GO" id="GO:0003824">
    <property type="term" value="F:catalytic activity"/>
    <property type="evidence" value="ECO:0007669"/>
    <property type="project" value="InterPro"/>
</dbReference>
<keyword evidence="1" id="KW-0479">Metal-binding</keyword>
<dbReference type="InterPro" id="IPR005135">
    <property type="entry name" value="Endo/exonuclease/phosphatase"/>
</dbReference>
<accession>A0A2N9FQD0</accession>
<dbReference type="Pfam" id="PF03372">
    <property type="entry name" value="Exo_endo_phos"/>
    <property type="match status" value="1"/>
</dbReference>
<keyword evidence="1" id="KW-0863">Zinc-finger</keyword>
<proteinExistence type="predicted"/>
<dbReference type="InterPro" id="IPR036691">
    <property type="entry name" value="Endo/exonu/phosph_ase_sf"/>
</dbReference>
<keyword evidence="1" id="KW-0862">Zinc</keyword>
<dbReference type="AlphaFoldDB" id="A0A2N9FQD0"/>
<name>A0A2N9FQD0_FAGSY</name>
<dbReference type="SUPFAM" id="SSF56219">
    <property type="entry name" value="DNase I-like"/>
    <property type="match status" value="1"/>
</dbReference>
<evidence type="ECO:0000259" key="2">
    <source>
        <dbReference type="PROSITE" id="PS50158"/>
    </source>
</evidence>
<dbReference type="GO" id="GO:0003676">
    <property type="term" value="F:nucleic acid binding"/>
    <property type="evidence" value="ECO:0007669"/>
    <property type="project" value="InterPro"/>
</dbReference>
<dbReference type="PANTHER" id="PTHR33710:SF71">
    <property type="entry name" value="ENDONUCLEASE_EXONUCLEASE_PHOSPHATASE DOMAIN-CONTAINING PROTEIN"/>
    <property type="match status" value="1"/>
</dbReference>
<dbReference type="Pfam" id="PF14392">
    <property type="entry name" value="zf-CCHC_4"/>
    <property type="match status" value="1"/>
</dbReference>
<dbReference type="InterPro" id="IPR001878">
    <property type="entry name" value="Znf_CCHC"/>
</dbReference>
<dbReference type="PANTHER" id="PTHR33710">
    <property type="entry name" value="BNAC02G09200D PROTEIN"/>
    <property type="match status" value="1"/>
</dbReference>
<gene>
    <name evidence="3" type="ORF">FSB_LOCUS17051</name>
</gene>
<dbReference type="EMBL" id="OIVN01001046">
    <property type="protein sequence ID" value="SPC89169.1"/>
    <property type="molecule type" value="Genomic_DNA"/>
</dbReference>
<evidence type="ECO:0000313" key="3">
    <source>
        <dbReference type="EMBL" id="SPC89169.1"/>
    </source>
</evidence>
<reference evidence="3" key="1">
    <citation type="submission" date="2018-02" db="EMBL/GenBank/DDBJ databases">
        <authorList>
            <person name="Cohen D.B."/>
            <person name="Kent A.D."/>
        </authorList>
    </citation>
    <scope>NUCLEOTIDE SEQUENCE</scope>
</reference>
<protein>
    <recommendedName>
        <fullName evidence="2">CCHC-type domain-containing protein</fullName>
    </recommendedName>
</protein>
<evidence type="ECO:0000256" key="1">
    <source>
        <dbReference type="PROSITE-ProRule" id="PRU00047"/>
    </source>
</evidence>
<organism evidence="3">
    <name type="scientific">Fagus sylvatica</name>
    <name type="common">Beechnut</name>
    <dbReference type="NCBI Taxonomy" id="28930"/>
    <lineage>
        <taxon>Eukaryota</taxon>
        <taxon>Viridiplantae</taxon>
        <taxon>Streptophyta</taxon>
        <taxon>Embryophyta</taxon>
        <taxon>Tracheophyta</taxon>
        <taxon>Spermatophyta</taxon>
        <taxon>Magnoliopsida</taxon>
        <taxon>eudicotyledons</taxon>
        <taxon>Gunneridae</taxon>
        <taxon>Pentapetalae</taxon>
        <taxon>rosids</taxon>
        <taxon>fabids</taxon>
        <taxon>Fagales</taxon>
        <taxon>Fagaceae</taxon>
        <taxon>Fagus</taxon>
    </lineage>
</organism>
<dbReference type="GO" id="GO:0008270">
    <property type="term" value="F:zinc ion binding"/>
    <property type="evidence" value="ECO:0007669"/>
    <property type="project" value="UniProtKB-KW"/>
</dbReference>
<dbReference type="Gene3D" id="3.60.10.10">
    <property type="entry name" value="Endonuclease/exonuclease/phosphatase"/>
    <property type="match status" value="1"/>
</dbReference>
<dbReference type="InterPro" id="IPR025836">
    <property type="entry name" value="Zn_knuckle_CX2CX4HX4C"/>
</dbReference>
<dbReference type="InterPro" id="IPR000477">
    <property type="entry name" value="RT_dom"/>
</dbReference>
<feature type="domain" description="CCHC-type" evidence="2">
    <location>
        <begin position="95"/>
        <end position="108"/>
    </location>
</feature>
<dbReference type="Pfam" id="PF00078">
    <property type="entry name" value="RVT_1"/>
    <property type="match status" value="1"/>
</dbReference>
<dbReference type="PROSITE" id="PS50158">
    <property type="entry name" value="ZF_CCHC"/>
    <property type="match status" value="1"/>
</dbReference>
<sequence length="792" mass="88975">MANNITPSQSVEELIARTEIFSCADNRLSLLAESPMTTSCHLTLVGDSPSHWKRFIRLRIDIDVTVPLLAGLFLPRPNLSDVWVGLKYEKLSQLCYRCGILGHAEKDCNVPKLLLSNQYGTKFPAFGDWVRPEYATEPPDIYTKLKVSEPIHLISLSDNDVVQPEGPLVGQALDNPLSSLLDPTGDGSQVSMPKLESLLIYPSPTLVPIDNPHHLGLNSSGSPKFPSSNDQLRPIQYPSHTQTDHTIPNSISPLKTSTPLLAIPSIHKRKLRDGTPYQGGLCQAPSSSMRILGWNCRGICNASTAWALRATIRAQNPDLIFLCKTKVFDDDRLKKLAVSIGFSEHLIVNAKGKAGGVCLFWSSALNVEVLEFNSRTIVVVVNDVLCSWALIGFYGPPYRAKRRKAWENLHALLQSLNCPWSCFGDFNVVVEEAEKFGGKRGSTSTPSYLKDMLFDLGAIDLGFAGAKYTWWNKRWGKNAIKERLDRAICNSSWRTQFPKASVFHLGATNSDHAPLLIDSNPKEEYLPRPFRFEAMWTRDPRCGGVVKEAWKLEVSVQREDPTVANASREAKLQGELNEWLRRNEILWRQKSRETWLKDGDKNSRFFHISTIIRRKRNSIDCLPSLMKKIWSFVPFHPTRISKTPISLCNTVYKAISKLLVSKIRPLLERLVSPCQSAFVPGRWIAENQLIVHELLHSFKRRKVKGGFIAMKLDLQKAYDRVNWKFLRAVLVNFGFHEVVVNWIMECVSSVSFSILINGGKSKSFTPSCGLKAKRPSVPIPLHSMSGGVIKID</sequence>